<dbReference type="InterPro" id="IPR000182">
    <property type="entry name" value="GNAT_dom"/>
</dbReference>
<dbReference type="OrthoDB" id="9799681at2"/>
<proteinExistence type="predicted"/>
<dbReference type="PANTHER" id="PTHR13947:SF37">
    <property type="entry name" value="LD18367P"/>
    <property type="match status" value="1"/>
</dbReference>
<protein>
    <submittedName>
        <fullName evidence="3">Acetyltransferase (GNAT) domain-containing protein</fullName>
    </submittedName>
</protein>
<dbReference type="Pfam" id="PF00583">
    <property type="entry name" value="Acetyltransf_1"/>
    <property type="match status" value="1"/>
</dbReference>
<accession>A0A1H7Z5S8</accession>
<name>A0A1H7Z5S8_OLID1</name>
<evidence type="ECO:0000313" key="3">
    <source>
        <dbReference type="EMBL" id="SEM53553.1"/>
    </source>
</evidence>
<sequence>MLQVKIEPLRNVDEAQIINLILPIQQIEHQVPVTIEDQPDLLDIEKYYHQTGGGFWGVKHQGEIIGTIALINMQDRQGGVIRKMFVKKEFRGKELGIAQHLLNHLINYARTNEITDLYLGTVDLLKAALRFYEKNDFIQLEKNTLPANFPLVRVDNIFYHLKLTPLGNA</sequence>
<keyword evidence="4" id="KW-1185">Reference proteome</keyword>
<dbReference type="PROSITE" id="PS51186">
    <property type="entry name" value="GNAT"/>
    <property type="match status" value="1"/>
</dbReference>
<dbReference type="Gene3D" id="3.40.630.30">
    <property type="match status" value="1"/>
</dbReference>
<dbReference type="AlphaFoldDB" id="A0A1H7Z5S8"/>
<dbReference type="InterPro" id="IPR050769">
    <property type="entry name" value="NAT_camello-type"/>
</dbReference>
<keyword evidence="1 3" id="KW-0808">Transferase</keyword>
<dbReference type="Proteomes" id="UP000199421">
    <property type="component" value="Unassembled WGS sequence"/>
</dbReference>
<evidence type="ECO:0000259" key="2">
    <source>
        <dbReference type="PROSITE" id="PS51186"/>
    </source>
</evidence>
<evidence type="ECO:0000313" key="4">
    <source>
        <dbReference type="Proteomes" id="UP000199421"/>
    </source>
</evidence>
<dbReference type="SUPFAM" id="SSF55729">
    <property type="entry name" value="Acyl-CoA N-acyltransferases (Nat)"/>
    <property type="match status" value="1"/>
</dbReference>
<dbReference type="CDD" id="cd04301">
    <property type="entry name" value="NAT_SF"/>
    <property type="match status" value="1"/>
</dbReference>
<gene>
    <name evidence="3" type="ORF">SAMN05661044_05430</name>
</gene>
<dbReference type="GO" id="GO:0008080">
    <property type="term" value="F:N-acetyltransferase activity"/>
    <property type="evidence" value="ECO:0007669"/>
    <property type="project" value="InterPro"/>
</dbReference>
<feature type="domain" description="N-acetyltransferase" evidence="2">
    <location>
        <begin position="7"/>
        <end position="164"/>
    </location>
</feature>
<organism evidence="3 4">
    <name type="scientific">Olivibacter domesticus</name>
    <name type="common">Pseudosphingobacterium domesticum</name>
    <dbReference type="NCBI Taxonomy" id="407022"/>
    <lineage>
        <taxon>Bacteria</taxon>
        <taxon>Pseudomonadati</taxon>
        <taxon>Bacteroidota</taxon>
        <taxon>Sphingobacteriia</taxon>
        <taxon>Sphingobacteriales</taxon>
        <taxon>Sphingobacteriaceae</taxon>
        <taxon>Olivibacter</taxon>
    </lineage>
</organism>
<dbReference type="STRING" id="407022.SAMN05661044_05430"/>
<evidence type="ECO:0000256" key="1">
    <source>
        <dbReference type="ARBA" id="ARBA00022679"/>
    </source>
</evidence>
<dbReference type="InterPro" id="IPR016181">
    <property type="entry name" value="Acyl_CoA_acyltransferase"/>
</dbReference>
<dbReference type="PANTHER" id="PTHR13947">
    <property type="entry name" value="GNAT FAMILY N-ACETYLTRANSFERASE"/>
    <property type="match status" value="1"/>
</dbReference>
<reference evidence="4" key="1">
    <citation type="submission" date="2016-10" db="EMBL/GenBank/DDBJ databases">
        <authorList>
            <person name="Varghese N."/>
            <person name="Submissions S."/>
        </authorList>
    </citation>
    <scope>NUCLEOTIDE SEQUENCE [LARGE SCALE GENOMIC DNA]</scope>
    <source>
        <strain evidence="4">DSM 18733</strain>
    </source>
</reference>
<dbReference type="EMBL" id="FOAF01000015">
    <property type="protein sequence ID" value="SEM53553.1"/>
    <property type="molecule type" value="Genomic_DNA"/>
</dbReference>
<dbReference type="RefSeq" id="WP_093332645.1">
    <property type="nucleotide sequence ID" value="NZ_FOAF01000015.1"/>
</dbReference>